<dbReference type="RefSeq" id="WP_290360055.1">
    <property type="nucleotide sequence ID" value="NZ_JAUHHC010000004.1"/>
</dbReference>
<name>A0ABT8DU86_9BURK</name>
<sequence>MLRILVIEDTPANLSLVGAILESAGHLMLGAVDAASGIALARREKPDLILMDIQLPGQDGLAATRELKGDALTRSIPVVALTAQSMKGDRERALEAGCAAYLAKPFNYRELLSTITRLCP</sequence>
<organism evidence="4 5">
    <name type="scientific">Roseateles violae</name>
    <dbReference type="NCBI Taxonomy" id="3058042"/>
    <lineage>
        <taxon>Bacteria</taxon>
        <taxon>Pseudomonadati</taxon>
        <taxon>Pseudomonadota</taxon>
        <taxon>Betaproteobacteria</taxon>
        <taxon>Burkholderiales</taxon>
        <taxon>Sphaerotilaceae</taxon>
        <taxon>Roseateles</taxon>
    </lineage>
</organism>
<dbReference type="InterPro" id="IPR011006">
    <property type="entry name" value="CheY-like_superfamily"/>
</dbReference>
<evidence type="ECO:0000256" key="2">
    <source>
        <dbReference type="PROSITE-ProRule" id="PRU00169"/>
    </source>
</evidence>
<proteinExistence type="predicted"/>
<keyword evidence="1 2" id="KW-0597">Phosphoprotein</keyword>
<gene>
    <name evidence="4" type="ORF">QWJ38_15720</name>
</gene>
<dbReference type="PANTHER" id="PTHR45339:SF3">
    <property type="entry name" value="HISTIDINE KINASE"/>
    <property type="match status" value="1"/>
</dbReference>
<dbReference type="Gene3D" id="3.40.50.2300">
    <property type="match status" value="1"/>
</dbReference>
<dbReference type="Pfam" id="PF00072">
    <property type="entry name" value="Response_reg"/>
    <property type="match status" value="1"/>
</dbReference>
<evidence type="ECO:0000259" key="3">
    <source>
        <dbReference type="PROSITE" id="PS50110"/>
    </source>
</evidence>
<dbReference type="SMART" id="SM00448">
    <property type="entry name" value="REC"/>
    <property type="match status" value="1"/>
</dbReference>
<keyword evidence="5" id="KW-1185">Reference proteome</keyword>
<accession>A0ABT8DU86</accession>
<evidence type="ECO:0000313" key="4">
    <source>
        <dbReference type="EMBL" id="MDN3921742.1"/>
    </source>
</evidence>
<dbReference type="InterPro" id="IPR001789">
    <property type="entry name" value="Sig_transdc_resp-reg_receiver"/>
</dbReference>
<dbReference type="EMBL" id="JAUHHC010000004">
    <property type="protein sequence ID" value="MDN3921742.1"/>
    <property type="molecule type" value="Genomic_DNA"/>
</dbReference>
<dbReference type="PROSITE" id="PS50110">
    <property type="entry name" value="RESPONSE_REGULATORY"/>
    <property type="match status" value="1"/>
</dbReference>
<evidence type="ECO:0000256" key="1">
    <source>
        <dbReference type="ARBA" id="ARBA00022553"/>
    </source>
</evidence>
<comment type="caution">
    <text evidence="4">The sequence shown here is derived from an EMBL/GenBank/DDBJ whole genome shotgun (WGS) entry which is preliminary data.</text>
</comment>
<feature type="modified residue" description="4-aspartylphosphate" evidence="2">
    <location>
        <position position="52"/>
    </location>
</feature>
<dbReference type="PANTHER" id="PTHR45339">
    <property type="entry name" value="HYBRID SIGNAL TRANSDUCTION HISTIDINE KINASE J"/>
    <property type="match status" value="1"/>
</dbReference>
<dbReference type="Proteomes" id="UP001228044">
    <property type="component" value="Unassembled WGS sequence"/>
</dbReference>
<evidence type="ECO:0000313" key="5">
    <source>
        <dbReference type="Proteomes" id="UP001228044"/>
    </source>
</evidence>
<protein>
    <submittedName>
        <fullName evidence="4">Response regulator</fullName>
    </submittedName>
</protein>
<dbReference type="SUPFAM" id="SSF52172">
    <property type="entry name" value="CheY-like"/>
    <property type="match status" value="1"/>
</dbReference>
<feature type="domain" description="Response regulatory" evidence="3">
    <location>
        <begin position="3"/>
        <end position="119"/>
    </location>
</feature>
<reference evidence="4 5" key="1">
    <citation type="submission" date="2023-06" db="EMBL/GenBank/DDBJ databases">
        <title>Pelomonas sp. PFR6 16S ribosomal RNA gene Genome sequencing and assembly.</title>
        <authorList>
            <person name="Woo H."/>
        </authorList>
    </citation>
    <scope>NUCLEOTIDE SEQUENCE [LARGE SCALE GENOMIC DNA]</scope>
    <source>
        <strain evidence="4 5">PFR6</strain>
    </source>
</reference>